<dbReference type="SMART" id="SM00630">
    <property type="entry name" value="Sema"/>
    <property type="match status" value="1"/>
</dbReference>
<dbReference type="PROSITE" id="PS50835">
    <property type="entry name" value="IG_LIKE"/>
    <property type="match status" value="1"/>
</dbReference>
<evidence type="ECO:0000256" key="3">
    <source>
        <dbReference type="SAM" id="SignalP"/>
    </source>
</evidence>
<evidence type="ECO:0000256" key="1">
    <source>
        <dbReference type="ARBA" id="ARBA00009492"/>
    </source>
</evidence>
<gene>
    <name evidence="6" type="primary">Necator_chrI.g247</name>
    <name evidence="6" type="ORF">RB195_004126</name>
</gene>
<feature type="chain" id="PRO_5046502247" description="Sema domain protein" evidence="3">
    <location>
        <begin position="20"/>
        <end position="663"/>
    </location>
</feature>
<dbReference type="PANTHER" id="PTHR11036">
    <property type="entry name" value="SEMAPHORIN"/>
    <property type="match status" value="1"/>
</dbReference>
<dbReference type="InterPro" id="IPR015943">
    <property type="entry name" value="WD40/YVTN_repeat-like_dom_sf"/>
</dbReference>
<dbReference type="InterPro" id="IPR007110">
    <property type="entry name" value="Ig-like_dom"/>
</dbReference>
<dbReference type="Gene3D" id="2.130.10.10">
    <property type="entry name" value="YVTN repeat-like/Quinoprotein amine dehydrogenase"/>
    <property type="match status" value="1"/>
</dbReference>
<proteinExistence type="inferred from homology"/>
<dbReference type="InterPro" id="IPR036179">
    <property type="entry name" value="Ig-like_dom_sf"/>
</dbReference>
<dbReference type="InterPro" id="IPR036352">
    <property type="entry name" value="Semap_dom_sf"/>
</dbReference>
<evidence type="ECO:0008006" key="8">
    <source>
        <dbReference type="Google" id="ProtNLM"/>
    </source>
</evidence>
<dbReference type="SUPFAM" id="SSF101912">
    <property type="entry name" value="Sema domain"/>
    <property type="match status" value="1"/>
</dbReference>
<organism evidence="6 7">
    <name type="scientific">Necator americanus</name>
    <name type="common">Human hookworm</name>
    <dbReference type="NCBI Taxonomy" id="51031"/>
    <lineage>
        <taxon>Eukaryota</taxon>
        <taxon>Metazoa</taxon>
        <taxon>Ecdysozoa</taxon>
        <taxon>Nematoda</taxon>
        <taxon>Chromadorea</taxon>
        <taxon>Rhabditida</taxon>
        <taxon>Rhabditina</taxon>
        <taxon>Rhabditomorpha</taxon>
        <taxon>Strongyloidea</taxon>
        <taxon>Ancylostomatidae</taxon>
        <taxon>Bunostominae</taxon>
        <taxon>Necator</taxon>
    </lineage>
</organism>
<evidence type="ECO:0000259" key="4">
    <source>
        <dbReference type="PROSITE" id="PS50835"/>
    </source>
</evidence>
<dbReference type="Gene3D" id="2.60.40.10">
    <property type="entry name" value="Immunoglobulins"/>
    <property type="match status" value="1"/>
</dbReference>
<dbReference type="InterPro" id="IPR013783">
    <property type="entry name" value="Ig-like_fold"/>
</dbReference>
<dbReference type="SUPFAM" id="SSF103575">
    <property type="entry name" value="Plexin repeat"/>
    <property type="match status" value="1"/>
</dbReference>
<dbReference type="InterPro" id="IPR001627">
    <property type="entry name" value="Semap_dom"/>
</dbReference>
<feature type="signal peptide" evidence="3">
    <location>
        <begin position="1"/>
        <end position="19"/>
    </location>
</feature>
<keyword evidence="3" id="KW-0732">Signal</keyword>
<dbReference type="PANTHER" id="PTHR11036:SF139">
    <property type="entry name" value="SEMAPHORIN-2A"/>
    <property type="match status" value="1"/>
</dbReference>
<dbReference type="InterPro" id="IPR027231">
    <property type="entry name" value="Semaphorin"/>
</dbReference>
<dbReference type="PROSITE" id="PS51004">
    <property type="entry name" value="SEMA"/>
    <property type="match status" value="1"/>
</dbReference>
<evidence type="ECO:0000259" key="5">
    <source>
        <dbReference type="PROSITE" id="PS51004"/>
    </source>
</evidence>
<feature type="domain" description="Ig-like" evidence="4">
    <location>
        <begin position="527"/>
        <end position="593"/>
    </location>
</feature>
<dbReference type="SUPFAM" id="SSF48726">
    <property type="entry name" value="Immunoglobulin"/>
    <property type="match status" value="1"/>
</dbReference>
<accession>A0ABR1BK28</accession>
<keyword evidence="7" id="KW-1185">Reference proteome</keyword>
<dbReference type="Proteomes" id="UP001303046">
    <property type="component" value="Unassembled WGS sequence"/>
</dbReference>
<dbReference type="Pfam" id="PF01403">
    <property type="entry name" value="Sema"/>
    <property type="match status" value="1"/>
</dbReference>
<comment type="caution">
    <text evidence="6">The sequence shown here is derived from an EMBL/GenBank/DDBJ whole genome shotgun (WGS) entry which is preliminary data.</text>
</comment>
<evidence type="ECO:0000313" key="7">
    <source>
        <dbReference type="Proteomes" id="UP001303046"/>
    </source>
</evidence>
<dbReference type="EMBL" id="JAVFWL010000001">
    <property type="protein sequence ID" value="KAK6725622.1"/>
    <property type="molecule type" value="Genomic_DNA"/>
</dbReference>
<name>A0ABR1BK28_NECAM</name>
<reference evidence="6 7" key="1">
    <citation type="submission" date="2023-08" db="EMBL/GenBank/DDBJ databases">
        <title>A Necator americanus chromosomal reference genome.</title>
        <authorList>
            <person name="Ilik V."/>
            <person name="Petrzelkova K.J."/>
            <person name="Pardy F."/>
            <person name="Fuh T."/>
            <person name="Niatou-Singa F.S."/>
            <person name="Gouil Q."/>
            <person name="Baker L."/>
            <person name="Ritchie M.E."/>
            <person name="Jex A.R."/>
            <person name="Gazzola D."/>
            <person name="Li H."/>
            <person name="Toshio Fujiwara R."/>
            <person name="Zhan B."/>
            <person name="Aroian R.V."/>
            <person name="Pafco B."/>
            <person name="Schwarz E.M."/>
        </authorList>
    </citation>
    <scope>NUCLEOTIDE SEQUENCE [LARGE SCALE GENOMIC DNA]</scope>
    <source>
        <strain evidence="6 7">Aroian</strain>
        <tissue evidence="6">Whole animal</tissue>
    </source>
</reference>
<feature type="domain" description="Sema" evidence="5">
    <location>
        <begin position="8"/>
        <end position="475"/>
    </location>
</feature>
<sequence>MWRLLTGFSILCLAQLTWSVIDRHPDNLFSRGNLDYRNLVLDANSASLFVGARGRIFRLWAYNVNDTSENLFVDLRLNTPPAELSECRALGNSAEDCQPSTRFMALQDNKERVYVCSSVGMRPEIRVLDAVTLRDRQEPRTEIGICAPDPAVNATAVIVEWGNPSELPSVYSGIRTGMAGENHLIYRPALMEKGKEVYSSMRTVYTDNRWLNEPQFVGSFDVGEHVYFFFREIAIESGGLERNVYSRVARVCKKDVGGRVVLRQVWTSFLKARLNCSISAQYPYYFDRIQAVTKVETSDDTLFYATMSTSETAFVSSAICVFSFKNINQLFHHGFFLDPTSPAWLPLPADAVPEHRPGTCVSNSHTLSDSDLHFAKSHLMMAEPVSGGMPIVPARDVIFTHIAVDVRSEQNVIFALDGRSNTLWKVSHWREGSAWKWVELERRTIAVGGPVKAMAILPGEFLYFASRSAVSQFTLAGCALYPSCALCAIDPYCSWHVARSACYPREKAHGQSLGWISSWAGRGSSECTASAKPRTRTAYPGDTVHFHGTSDAVWKRDGNLVTSTSRVLFTNDGGLVLMNVSKEDNADYECVANGKQLVKYRLVVDHDECTQPRSLQAYKSCQREWCKKADQYKAALADWHDAKKRNAQCLVNDSLGHLHNRIE</sequence>
<protein>
    <recommendedName>
        <fullName evidence="8">Sema domain protein</fullName>
    </recommendedName>
</protein>
<comment type="similarity">
    <text evidence="1">Belongs to the semaphorin family.</text>
</comment>
<comment type="caution">
    <text evidence="2">Lacks conserved residue(s) required for the propagation of feature annotation.</text>
</comment>
<evidence type="ECO:0000313" key="6">
    <source>
        <dbReference type="EMBL" id="KAK6725622.1"/>
    </source>
</evidence>
<evidence type="ECO:0000256" key="2">
    <source>
        <dbReference type="PROSITE-ProRule" id="PRU00352"/>
    </source>
</evidence>